<keyword evidence="4" id="KW-0862">Zinc</keyword>
<feature type="chain" id="PRO_5042107222" evidence="5">
    <location>
        <begin position="36"/>
        <end position="210"/>
    </location>
</feature>
<evidence type="ECO:0000256" key="1">
    <source>
        <dbReference type="ARBA" id="ARBA00022670"/>
    </source>
</evidence>
<protein>
    <submittedName>
        <fullName evidence="7">Matrixin family metalloprotease</fullName>
    </submittedName>
</protein>
<dbReference type="RefSeq" id="WP_167797164.1">
    <property type="nucleotide sequence ID" value="NZ_CM007717.1"/>
</dbReference>
<keyword evidence="5" id="KW-0732">Signal</keyword>
<keyword evidence="2" id="KW-0479">Metal-binding</keyword>
<sequence>MRSVTTHARTAAVLGTAGLVAATALVGVTASPAEAYCRTGMTKWNSTANAKTIGANTTFPSGLRSGLSGGLAQWNRSGSALRYNAPVYTSGWQIYAWRASYSYTSLMGSAPGYAAAQRSGSTHSGGTLYLSNRFTWVNGSQDINAGKADVQTVAVHEIGHFTGLAHPWSPHCTDGTAYTDAEKKSVMTAINTGTRRSLNSDDIAGVTAIY</sequence>
<evidence type="ECO:0000256" key="2">
    <source>
        <dbReference type="ARBA" id="ARBA00022723"/>
    </source>
</evidence>
<dbReference type="SUPFAM" id="SSF55486">
    <property type="entry name" value="Metalloproteases ('zincins'), catalytic domain"/>
    <property type="match status" value="1"/>
</dbReference>
<dbReference type="GO" id="GO:0031012">
    <property type="term" value="C:extracellular matrix"/>
    <property type="evidence" value="ECO:0007669"/>
    <property type="project" value="InterPro"/>
</dbReference>
<dbReference type="Proteomes" id="UP000502504">
    <property type="component" value="Chromosome"/>
</dbReference>
<evidence type="ECO:0000313" key="8">
    <source>
        <dbReference type="Proteomes" id="UP000502504"/>
    </source>
</evidence>
<dbReference type="Pfam" id="PF00413">
    <property type="entry name" value="Peptidase_M10"/>
    <property type="match status" value="1"/>
</dbReference>
<proteinExistence type="predicted"/>
<dbReference type="GO" id="GO:0008270">
    <property type="term" value="F:zinc ion binding"/>
    <property type="evidence" value="ECO:0007669"/>
    <property type="project" value="InterPro"/>
</dbReference>
<dbReference type="InterPro" id="IPR001818">
    <property type="entry name" value="Pept_M10_metallopeptidase"/>
</dbReference>
<keyword evidence="1" id="KW-0645">Protease</keyword>
<accession>A0AAE6Y583</accession>
<evidence type="ECO:0000256" key="3">
    <source>
        <dbReference type="ARBA" id="ARBA00022801"/>
    </source>
</evidence>
<reference evidence="7 8" key="1">
    <citation type="submission" date="2020-03" db="EMBL/GenBank/DDBJ databases">
        <title>Is there a link between lipid content and antibiotic production in Streptomyces?</title>
        <authorList>
            <person name="David M."/>
            <person name="Lejeune C."/>
            <person name="Abreu S."/>
            <person name="Thibessard A."/>
            <person name="Leblond P."/>
            <person name="Chaminade P."/>
            <person name="Virolle M.-J."/>
        </authorList>
    </citation>
    <scope>NUCLEOTIDE SEQUENCE [LARGE SCALE GENOMIC DNA]</scope>
    <source>
        <strain evidence="7 8">DSM 41481</strain>
    </source>
</reference>
<evidence type="ECO:0000259" key="6">
    <source>
        <dbReference type="Pfam" id="PF00413"/>
    </source>
</evidence>
<dbReference type="GO" id="GO:0004222">
    <property type="term" value="F:metalloendopeptidase activity"/>
    <property type="evidence" value="ECO:0007669"/>
    <property type="project" value="InterPro"/>
</dbReference>
<feature type="domain" description="Peptidase M10 metallopeptidase" evidence="6">
    <location>
        <begin position="116"/>
        <end position="210"/>
    </location>
</feature>
<name>A0AAE6Y583_STRAT</name>
<evidence type="ECO:0000256" key="4">
    <source>
        <dbReference type="ARBA" id="ARBA00022833"/>
    </source>
</evidence>
<dbReference type="GO" id="GO:0006508">
    <property type="term" value="P:proteolysis"/>
    <property type="evidence" value="ECO:0007669"/>
    <property type="project" value="UniProtKB-KW"/>
</dbReference>
<keyword evidence="3" id="KW-0378">Hydrolase</keyword>
<dbReference type="InterPro" id="IPR024079">
    <property type="entry name" value="MetalloPept_cat_dom_sf"/>
</dbReference>
<dbReference type="EMBL" id="CP050692">
    <property type="protein sequence ID" value="QIT43563.1"/>
    <property type="molecule type" value="Genomic_DNA"/>
</dbReference>
<evidence type="ECO:0000313" key="7">
    <source>
        <dbReference type="EMBL" id="QIT43563.1"/>
    </source>
</evidence>
<dbReference type="Gene3D" id="3.40.390.10">
    <property type="entry name" value="Collagenase (Catalytic Domain)"/>
    <property type="match status" value="1"/>
</dbReference>
<organism evidence="7 8">
    <name type="scientific">Streptomyces antibioticus</name>
    <dbReference type="NCBI Taxonomy" id="1890"/>
    <lineage>
        <taxon>Bacteria</taxon>
        <taxon>Bacillati</taxon>
        <taxon>Actinomycetota</taxon>
        <taxon>Actinomycetes</taxon>
        <taxon>Kitasatosporales</taxon>
        <taxon>Streptomycetaceae</taxon>
        <taxon>Streptomyces</taxon>
    </lineage>
</organism>
<dbReference type="AlphaFoldDB" id="A0AAE6Y583"/>
<gene>
    <name evidence="7" type="ORF">HCX60_08560</name>
</gene>
<feature type="signal peptide" evidence="5">
    <location>
        <begin position="1"/>
        <end position="35"/>
    </location>
</feature>
<evidence type="ECO:0000256" key="5">
    <source>
        <dbReference type="SAM" id="SignalP"/>
    </source>
</evidence>
<keyword evidence="7" id="KW-0482">Metalloprotease</keyword>